<evidence type="ECO:0000313" key="4">
    <source>
        <dbReference type="Proteomes" id="UP001403385"/>
    </source>
</evidence>
<keyword evidence="4" id="KW-1185">Reference proteome</keyword>
<reference evidence="3 4" key="1">
    <citation type="submission" date="2024-04" db="EMBL/GenBank/DDBJ databases">
        <title>Novel genus in family Flammeovirgaceae.</title>
        <authorList>
            <person name="Nguyen T.H."/>
            <person name="Vuong T.Q."/>
            <person name="Le H."/>
            <person name="Kim S.-G."/>
        </authorList>
    </citation>
    <scope>NUCLEOTIDE SEQUENCE [LARGE SCALE GENOMIC DNA]</scope>
    <source>
        <strain evidence="3 4">JCM 23209</strain>
    </source>
</reference>
<dbReference type="Proteomes" id="UP001403385">
    <property type="component" value="Unassembled WGS sequence"/>
</dbReference>
<dbReference type="InterPro" id="IPR015424">
    <property type="entry name" value="PyrdxlP-dep_Trfase"/>
</dbReference>
<proteinExistence type="predicted"/>
<dbReference type="InterPro" id="IPR050087">
    <property type="entry name" value="AON_synthase_class-II"/>
</dbReference>
<dbReference type="RefSeq" id="WP_346820071.1">
    <property type="nucleotide sequence ID" value="NZ_JBDKWZ010000002.1"/>
</dbReference>
<evidence type="ECO:0000256" key="1">
    <source>
        <dbReference type="ARBA" id="ARBA00001933"/>
    </source>
</evidence>
<dbReference type="PANTHER" id="PTHR13693">
    <property type="entry name" value="CLASS II AMINOTRANSFERASE/8-AMINO-7-OXONONANOATE SYNTHASE"/>
    <property type="match status" value="1"/>
</dbReference>
<dbReference type="AlphaFoldDB" id="A0AAW9RQX9"/>
<evidence type="ECO:0008006" key="5">
    <source>
        <dbReference type="Google" id="ProtNLM"/>
    </source>
</evidence>
<dbReference type="InterPro" id="IPR015421">
    <property type="entry name" value="PyrdxlP-dep_Trfase_major"/>
</dbReference>
<name>A0AAW9RQX9_9BACT</name>
<comment type="caution">
    <text evidence="3">The sequence shown here is derived from an EMBL/GenBank/DDBJ whole genome shotgun (WGS) entry which is preliminary data.</text>
</comment>
<comment type="cofactor">
    <cofactor evidence="1">
        <name>pyridoxal 5'-phosphate</name>
        <dbReference type="ChEBI" id="CHEBI:597326"/>
    </cofactor>
</comment>
<sequence>MIDFSSSLYLGLYHPSCELESWGQLSTGKPAILQETPQAQKVAHQLAKLQGFSSGLVGTSTLHLFWDVFSLLPRNKFIIYMDEGVYPIARWGVERGRARGIQTRVFPHNKVDRLYYLLQKDQVQKYLPLIVSDSWCTHCGKPFPLREYWQLARQFGGKLLIDDTQTLGILGKNKNKQMPFGYDGGGIVQWLNLPPKNLISICSLAKGFGVPLACLCGDKETIGWFKKKSKVRVYTSPPSMAPIQAAVNALSTNHVKGEYLRKRLYGNMLLLKQAFAKHGFQLSGGIFPFQKLELKHLHHPVSQFLLLKKHHITTVPVKSPQGFQLGFFIRADHQLSKIVWAAKQVSILIQRKGFTHEKSHILRNSQFGRTVG</sequence>
<evidence type="ECO:0000256" key="2">
    <source>
        <dbReference type="ARBA" id="ARBA00022679"/>
    </source>
</evidence>
<dbReference type="Gene3D" id="3.90.1150.10">
    <property type="entry name" value="Aspartate Aminotransferase, domain 1"/>
    <property type="match status" value="1"/>
</dbReference>
<evidence type="ECO:0000313" key="3">
    <source>
        <dbReference type="EMBL" id="MEN7547287.1"/>
    </source>
</evidence>
<dbReference type="EMBL" id="JBDKWZ010000002">
    <property type="protein sequence ID" value="MEN7547287.1"/>
    <property type="molecule type" value="Genomic_DNA"/>
</dbReference>
<dbReference type="SUPFAM" id="SSF53383">
    <property type="entry name" value="PLP-dependent transferases"/>
    <property type="match status" value="1"/>
</dbReference>
<gene>
    <name evidence="3" type="ORF">AAG747_05170</name>
</gene>
<dbReference type="Gene3D" id="3.40.640.10">
    <property type="entry name" value="Type I PLP-dependent aspartate aminotransferase-like (Major domain)"/>
    <property type="match status" value="1"/>
</dbReference>
<dbReference type="InterPro" id="IPR015422">
    <property type="entry name" value="PyrdxlP-dep_Trfase_small"/>
</dbReference>
<dbReference type="GO" id="GO:0016740">
    <property type="term" value="F:transferase activity"/>
    <property type="evidence" value="ECO:0007669"/>
    <property type="project" value="UniProtKB-KW"/>
</dbReference>
<organism evidence="3 4">
    <name type="scientific">Rapidithrix thailandica</name>
    <dbReference type="NCBI Taxonomy" id="413964"/>
    <lineage>
        <taxon>Bacteria</taxon>
        <taxon>Pseudomonadati</taxon>
        <taxon>Bacteroidota</taxon>
        <taxon>Cytophagia</taxon>
        <taxon>Cytophagales</taxon>
        <taxon>Flammeovirgaceae</taxon>
        <taxon>Rapidithrix</taxon>
    </lineage>
</organism>
<keyword evidence="2" id="KW-0808">Transferase</keyword>
<accession>A0AAW9RQX9</accession>
<protein>
    <recommendedName>
        <fullName evidence="5">Aminotransferase class I/classII domain-containing protein</fullName>
    </recommendedName>
</protein>